<reference evidence="6 7" key="1">
    <citation type="submission" date="2018-06" db="EMBL/GenBank/DDBJ databases">
        <title>Genomic Encyclopedia of Archaeal and Bacterial Type Strains, Phase II (KMG-II): from individual species to whole genera.</title>
        <authorList>
            <person name="Goeker M."/>
        </authorList>
    </citation>
    <scope>NUCLEOTIDE SEQUENCE [LARGE SCALE GENOMIC DNA]</scope>
    <source>
        <strain evidence="6 7">DSM 22009</strain>
    </source>
</reference>
<dbReference type="InterPro" id="IPR047198">
    <property type="entry name" value="DDP-like_NUDIX"/>
</dbReference>
<dbReference type="EMBL" id="QKZL01000005">
    <property type="protein sequence ID" value="PZX17193.1"/>
    <property type="molecule type" value="Genomic_DNA"/>
</dbReference>
<dbReference type="Proteomes" id="UP000248916">
    <property type="component" value="Unassembled WGS sequence"/>
</dbReference>
<organism evidence="6 7">
    <name type="scientific">Palleronia aestuarii</name>
    <dbReference type="NCBI Taxonomy" id="568105"/>
    <lineage>
        <taxon>Bacteria</taxon>
        <taxon>Pseudomonadati</taxon>
        <taxon>Pseudomonadota</taxon>
        <taxon>Alphaproteobacteria</taxon>
        <taxon>Rhodobacterales</taxon>
        <taxon>Roseobacteraceae</taxon>
        <taxon>Palleronia</taxon>
    </lineage>
</organism>
<evidence type="ECO:0000313" key="7">
    <source>
        <dbReference type="Proteomes" id="UP000248916"/>
    </source>
</evidence>
<dbReference type="AlphaFoldDB" id="A0A2W7NC58"/>
<evidence type="ECO:0000256" key="1">
    <source>
        <dbReference type="ARBA" id="ARBA00001946"/>
    </source>
</evidence>
<dbReference type="GO" id="GO:0016462">
    <property type="term" value="F:pyrophosphatase activity"/>
    <property type="evidence" value="ECO:0007669"/>
    <property type="project" value="InterPro"/>
</dbReference>
<accession>A0A2W7NC58</accession>
<proteinExistence type="predicted"/>
<keyword evidence="7" id="KW-1185">Reference proteome</keyword>
<evidence type="ECO:0000256" key="2">
    <source>
        <dbReference type="ARBA" id="ARBA00022723"/>
    </source>
</evidence>
<protein>
    <submittedName>
        <fullName evidence="6">8-oxo-dGTP pyrophosphatase MutT (NUDIX family)</fullName>
    </submittedName>
</protein>
<dbReference type="RefSeq" id="WP_111536959.1">
    <property type="nucleotide sequence ID" value="NZ_QKZL01000005.1"/>
</dbReference>
<sequence>MAAYKRQVAALPIRKRRGKIEVMLVTTRGTGRWTPPKGWPMRHKTPWKTAQIEAYEEAGVSGPVGSDPLGRFDYKKKSRGSTIHRVTVFPLRVTRVHARWDEKGARDRRWFTLREAARAVRSPRLKKLLRGLRGSKTKV</sequence>
<evidence type="ECO:0000259" key="5">
    <source>
        <dbReference type="PROSITE" id="PS51462"/>
    </source>
</evidence>
<dbReference type="Pfam" id="PF00293">
    <property type="entry name" value="NUDIX"/>
    <property type="match status" value="1"/>
</dbReference>
<dbReference type="OrthoDB" id="7066910at2"/>
<dbReference type="GO" id="GO:0046872">
    <property type="term" value="F:metal ion binding"/>
    <property type="evidence" value="ECO:0007669"/>
    <property type="project" value="UniProtKB-KW"/>
</dbReference>
<gene>
    <name evidence="6" type="ORF">LX81_01825</name>
</gene>
<dbReference type="Gene3D" id="3.90.79.10">
    <property type="entry name" value="Nucleoside Triphosphate Pyrophosphohydrolase"/>
    <property type="match status" value="1"/>
</dbReference>
<dbReference type="PANTHER" id="PTHR12629">
    <property type="entry name" value="DIPHOSPHOINOSITOL POLYPHOSPHATE PHOSPHOHYDROLASE"/>
    <property type="match status" value="1"/>
</dbReference>
<name>A0A2W7NC58_9RHOB</name>
<keyword evidence="3" id="KW-0378">Hydrolase</keyword>
<keyword evidence="2" id="KW-0479">Metal-binding</keyword>
<evidence type="ECO:0000256" key="4">
    <source>
        <dbReference type="ARBA" id="ARBA00022842"/>
    </source>
</evidence>
<dbReference type="InterPro" id="IPR000086">
    <property type="entry name" value="NUDIX_hydrolase_dom"/>
</dbReference>
<dbReference type="GO" id="GO:0005737">
    <property type="term" value="C:cytoplasm"/>
    <property type="evidence" value="ECO:0007669"/>
    <property type="project" value="TreeGrafter"/>
</dbReference>
<feature type="domain" description="Nudix hydrolase" evidence="5">
    <location>
        <begin position="3"/>
        <end position="133"/>
    </location>
</feature>
<comment type="cofactor">
    <cofactor evidence="1">
        <name>Mg(2+)</name>
        <dbReference type="ChEBI" id="CHEBI:18420"/>
    </cofactor>
</comment>
<comment type="caution">
    <text evidence="6">The sequence shown here is derived from an EMBL/GenBank/DDBJ whole genome shotgun (WGS) entry which is preliminary data.</text>
</comment>
<dbReference type="InterPro" id="IPR015797">
    <property type="entry name" value="NUDIX_hydrolase-like_dom_sf"/>
</dbReference>
<dbReference type="PROSITE" id="PS51462">
    <property type="entry name" value="NUDIX"/>
    <property type="match status" value="1"/>
</dbReference>
<keyword evidence="4" id="KW-0460">Magnesium</keyword>
<evidence type="ECO:0000256" key="3">
    <source>
        <dbReference type="ARBA" id="ARBA00022801"/>
    </source>
</evidence>
<dbReference type="SUPFAM" id="SSF55811">
    <property type="entry name" value="Nudix"/>
    <property type="match status" value="1"/>
</dbReference>
<evidence type="ECO:0000313" key="6">
    <source>
        <dbReference type="EMBL" id="PZX17193.1"/>
    </source>
</evidence>
<dbReference type="CDD" id="cd04666">
    <property type="entry name" value="NUDIX_DIPP2_like_Nudt4"/>
    <property type="match status" value="1"/>
</dbReference>
<dbReference type="PANTHER" id="PTHR12629:SF0">
    <property type="entry name" value="DIPHOSPHOINOSITOL-POLYPHOSPHATE DIPHOSPHATASE"/>
    <property type="match status" value="1"/>
</dbReference>